<dbReference type="OrthoDB" id="6379283at2759"/>
<accession>A0A7R8D5K5</accession>
<sequence length="128" mass="14108">MSAPNPFCPNTKGVCCLMLLVNLGIILVAIGFIIVLQLTKPDIVWNIGIIILIFGFLTFFASLVYCVYICQEGANRSKQKVGKNDHPNQSSSNLSGGYYNDGASVASSRDYPSVYLESDYGKLQKQYR</sequence>
<organism evidence="1 2">
    <name type="scientific">Lepeophtheirus salmonis</name>
    <name type="common">Salmon louse</name>
    <name type="synonym">Caligus salmonis</name>
    <dbReference type="NCBI Taxonomy" id="72036"/>
    <lineage>
        <taxon>Eukaryota</taxon>
        <taxon>Metazoa</taxon>
        <taxon>Ecdysozoa</taxon>
        <taxon>Arthropoda</taxon>
        <taxon>Crustacea</taxon>
        <taxon>Multicrustacea</taxon>
        <taxon>Hexanauplia</taxon>
        <taxon>Copepoda</taxon>
        <taxon>Siphonostomatoida</taxon>
        <taxon>Caligidae</taxon>
        <taxon>Lepeophtheirus</taxon>
    </lineage>
</organism>
<evidence type="ECO:0000313" key="2">
    <source>
        <dbReference type="Proteomes" id="UP000675881"/>
    </source>
</evidence>
<keyword evidence="2" id="KW-1185">Reference proteome</keyword>
<dbReference type="Proteomes" id="UP000675881">
    <property type="component" value="Chromosome 9"/>
</dbReference>
<proteinExistence type="predicted"/>
<gene>
    <name evidence="1" type="ORF">LSAA_14959</name>
</gene>
<evidence type="ECO:0000313" key="1">
    <source>
        <dbReference type="EMBL" id="CAF3036378.1"/>
    </source>
</evidence>
<dbReference type="PANTHER" id="PTHR41155">
    <property type="entry name" value="FI19525P1"/>
    <property type="match status" value="1"/>
</dbReference>
<dbReference type="PANTHER" id="PTHR41155:SF1">
    <property type="entry name" value="FI19525P1"/>
    <property type="match status" value="1"/>
</dbReference>
<reference evidence="1" key="1">
    <citation type="submission" date="2021-02" db="EMBL/GenBank/DDBJ databases">
        <authorList>
            <person name="Bekaert M."/>
        </authorList>
    </citation>
    <scope>NUCLEOTIDE SEQUENCE</scope>
    <source>
        <strain evidence="1">IoA-00</strain>
    </source>
</reference>
<name>A0A7R8D5K5_LEPSM</name>
<dbReference type="AlphaFoldDB" id="A0A7R8D5K5"/>
<protein>
    <submittedName>
        <fullName evidence="1">(salmon louse) hypothetical protein</fullName>
    </submittedName>
</protein>
<dbReference type="EMBL" id="HG994588">
    <property type="protein sequence ID" value="CAF3036378.1"/>
    <property type="molecule type" value="Genomic_DNA"/>
</dbReference>